<evidence type="ECO:0000313" key="2">
    <source>
        <dbReference type="EMBL" id="EGT45234.1"/>
    </source>
</evidence>
<dbReference type="InterPro" id="IPR050879">
    <property type="entry name" value="Acyltransferase_3"/>
</dbReference>
<evidence type="ECO:0000256" key="1">
    <source>
        <dbReference type="SAM" id="Phobius"/>
    </source>
</evidence>
<dbReference type="HOGENOM" id="CLU_2887834_0_0_1"/>
<dbReference type="AlphaFoldDB" id="G0MW18"/>
<dbReference type="PANTHER" id="PTHR23028:SF127">
    <property type="entry name" value="ACYL_TRANSF_3 DOMAIN-CONTAINING PROTEIN-RELATED"/>
    <property type="match status" value="1"/>
</dbReference>
<dbReference type="InParanoid" id="G0MW18"/>
<gene>
    <name evidence="2" type="ORF">CAEBREN_03498</name>
</gene>
<dbReference type="GO" id="GO:0016020">
    <property type="term" value="C:membrane"/>
    <property type="evidence" value="ECO:0007669"/>
    <property type="project" value="TreeGrafter"/>
</dbReference>
<dbReference type="PANTHER" id="PTHR23028">
    <property type="entry name" value="ACETYLTRANSFERASE"/>
    <property type="match status" value="1"/>
</dbReference>
<accession>G0MW18</accession>
<reference evidence="3" key="1">
    <citation type="submission" date="2011-07" db="EMBL/GenBank/DDBJ databases">
        <authorList>
            <consortium name="Caenorhabditis brenneri Sequencing and Analysis Consortium"/>
            <person name="Wilson R.K."/>
        </authorList>
    </citation>
    <scope>NUCLEOTIDE SEQUENCE [LARGE SCALE GENOMIC DNA]</scope>
    <source>
        <strain evidence="3">PB2801</strain>
    </source>
</reference>
<evidence type="ECO:0000313" key="3">
    <source>
        <dbReference type="Proteomes" id="UP000008068"/>
    </source>
</evidence>
<sequence>MNTPQNHSKSRRQDLQGIRGIAIISVLSFHFLPQIFPNGYIGVDQFGFLYLFNIFLFSSDRVQ</sequence>
<dbReference type="GO" id="GO:0000271">
    <property type="term" value="P:polysaccharide biosynthetic process"/>
    <property type="evidence" value="ECO:0007669"/>
    <property type="project" value="TreeGrafter"/>
</dbReference>
<name>G0MW18_CAEBE</name>
<keyword evidence="1" id="KW-1133">Transmembrane helix</keyword>
<feature type="transmembrane region" description="Helical" evidence="1">
    <location>
        <begin position="17"/>
        <end position="33"/>
    </location>
</feature>
<evidence type="ECO:0008006" key="4">
    <source>
        <dbReference type="Google" id="ProtNLM"/>
    </source>
</evidence>
<keyword evidence="1" id="KW-0472">Membrane</keyword>
<dbReference type="Proteomes" id="UP000008068">
    <property type="component" value="Unassembled WGS sequence"/>
</dbReference>
<proteinExistence type="predicted"/>
<organism evidence="3">
    <name type="scientific">Caenorhabditis brenneri</name>
    <name type="common">Nematode worm</name>
    <dbReference type="NCBI Taxonomy" id="135651"/>
    <lineage>
        <taxon>Eukaryota</taxon>
        <taxon>Metazoa</taxon>
        <taxon>Ecdysozoa</taxon>
        <taxon>Nematoda</taxon>
        <taxon>Chromadorea</taxon>
        <taxon>Rhabditida</taxon>
        <taxon>Rhabditina</taxon>
        <taxon>Rhabditomorpha</taxon>
        <taxon>Rhabditoidea</taxon>
        <taxon>Rhabditidae</taxon>
        <taxon>Peloderinae</taxon>
        <taxon>Caenorhabditis</taxon>
    </lineage>
</organism>
<keyword evidence="1" id="KW-0812">Transmembrane</keyword>
<dbReference type="OrthoDB" id="10061508at2759"/>
<keyword evidence="3" id="KW-1185">Reference proteome</keyword>
<dbReference type="EMBL" id="GL379815">
    <property type="protein sequence ID" value="EGT45234.1"/>
    <property type="molecule type" value="Genomic_DNA"/>
</dbReference>
<protein>
    <recommendedName>
        <fullName evidence="4">Acyltransferase 3 domain-containing protein</fullName>
    </recommendedName>
</protein>